<organism evidence="1 2">
    <name type="scientific">Georgenia alba</name>
    <dbReference type="NCBI Taxonomy" id="2233858"/>
    <lineage>
        <taxon>Bacteria</taxon>
        <taxon>Bacillati</taxon>
        <taxon>Actinomycetota</taxon>
        <taxon>Actinomycetes</taxon>
        <taxon>Micrococcales</taxon>
        <taxon>Bogoriellaceae</taxon>
        <taxon>Georgenia</taxon>
    </lineage>
</organism>
<dbReference type="RefSeq" id="WP_382390010.1">
    <property type="nucleotide sequence ID" value="NZ_JBHTCQ010000001.1"/>
</dbReference>
<dbReference type="SUPFAM" id="SSF52540">
    <property type="entry name" value="P-loop containing nucleoside triphosphate hydrolases"/>
    <property type="match status" value="1"/>
</dbReference>
<name>A0ABW2Q1V3_9MICO</name>
<dbReference type="Gene3D" id="3.40.50.300">
    <property type="entry name" value="P-loop containing nucleotide triphosphate hydrolases"/>
    <property type="match status" value="1"/>
</dbReference>
<sequence>MPRPTARLVVVLGPIAAGKSVVAREVAARVQATGRTVAVVDVDEVASMVPGRPEDWDLAHQVHGRLVGAWLETPVELVVAHGPIYTRRETSHLMSRVPDGTGTLRVLLRATYPAALRRVAGDPERGLSKDPGFLQRAYERFEQLRPGIAPCDLELDTEQLMPGEIADRVIDRLLAPA</sequence>
<gene>
    <name evidence="1" type="ORF">ACFQQL_00135</name>
</gene>
<dbReference type="InterPro" id="IPR027417">
    <property type="entry name" value="P-loop_NTPase"/>
</dbReference>
<dbReference type="Proteomes" id="UP001596455">
    <property type="component" value="Unassembled WGS sequence"/>
</dbReference>
<reference evidence="2" key="1">
    <citation type="journal article" date="2019" name="Int. J. Syst. Evol. Microbiol.">
        <title>The Global Catalogue of Microorganisms (GCM) 10K type strain sequencing project: providing services to taxonomists for standard genome sequencing and annotation.</title>
        <authorList>
            <consortium name="The Broad Institute Genomics Platform"/>
            <consortium name="The Broad Institute Genome Sequencing Center for Infectious Disease"/>
            <person name="Wu L."/>
            <person name="Ma J."/>
        </authorList>
    </citation>
    <scope>NUCLEOTIDE SEQUENCE [LARGE SCALE GENOMIC DNA]</scope>
    <source>
        <strain evidence="2">JCM 1490</strain>
    </source>
</reference>
<keyword evidence="2" id="KW-1185">Reference proteome</keyword>
<evidence type="ECO:0008006" key="3">
    <source>
        <dbReference type="Google" id="ProtNLM"/>
    </source>
</evidence>
<proteinExistence type="predicted"/>
<dbReference type="EMBL" id="JBHTCQ010000001">
    <property type="protein sequence ID" value="MFC7403496.1"/>
    <property type="molecule type" value="Genomic_DNA"/>
</dbReference>
<accession>A0ABW2Q1V3</accession>
<evidence type="ECO:0000313" key="1">
    <source>
        <dbReference type="EMBL" id="MFC7403496.1"/>
    </source>
</evidence>
<comment type="caution">
    <text evidence="1">The sequence shown here is derived from an EMBL/GenBank/DDBJ whole genome shotgun (WGS) entry which is preliminary data.</text>
</comment>
<protein>
    <recommendedName>
        <fullName evidence="3">Shikimate kinase</fullName>
    </recommendedName>
</protein>
<evidence type="ECO:0000313" key="2">
    <source>
        <dbReference type="Proteomes" id="UP001596455"/>
    </source>
</evidence>